<protein>
    <submittedName>
        <fullName evidence="2">Uncharacterized protein</fullName>
    </submittedName>
</protein>
<dbReference type="WBParaSite" id="jg17971">
    <property type="protein sequence ID" value="jg17971"/>
    <property type="gene ID" value="jg17971"/>
</dbReference>
<dbReference type="AlphaFoldDB" id="A0A915DD54"/>
<sequence length="177" mass="20445">MFLPMPFHNWYVCNSLKPKVPVLEKSYVRFETIELHLVGPKNSCLTFLRRLLPLKHLWNGQTFEITLEQKMDLDFFNKIFQIVVSPTSSPSEMVVDNQKTVKLRPPLPLYPALAACPNVSLSMVSLDPTEIVEYLHHNGGQRLYVHLDRCWSEDEANLLRYLTKQKFDAATSTHPSC</sequence>
<evidence type="ECO:0000313" key="2">
    <source>
        <dbReference type="WBParaSite" id="jg17971"/>
    </source>
</evidence>
<name>A0A915DD54_9BILA</name>
<dbReference type="Proteomes" id="UP000887574">
    <property type="component" value="Unplaced"/>
</dbReference>
<proteinExistence type="predicted"/>
<keyword evidence="1" id="KW-1185">Reference proteome</keyword>
<accession>A0A915DD54</accession>
<evidence type="ECO:0000313" key="1">
    <source>
        <dbReference type="Proteomes" id="UP000887574"/>
    </source>
</evidence>
<organism evidence="1 2">
    <name type="scientific">Ditylenchus dipsaci</name>
    <dbReference type="NCBI Taxonomy" id="166011"/>
    <lineage>
        <taxon>Eukaryota</taxon>
        <taxon>Metazoa</taxon>
        <taxon>Ecdysozoa</taxon>
        <taxon>Nematoda</taxon>
        <taxon>Chromadorea</taxon>
        <taxon>Rhabditida</taxon>
        <taxon>Tylenchina</taxon>
        <taxon>Tylenchomorpha</taxon>
        <taxon>Sphaerularioidea</taxon>
        <taxon>Anguinidae</taxon>
        <taxon>Anguininae</taxon>
        <taxon>Ditylenchus</taxon>
    </lineage>
</organism>
<reference evidence="2" key="1">
    <citation type="submission" date="2022-11" db="UniProtKB">
        <authorList>
            <consortium name="WormBaseParasite"/>
        </authorList>
    </citation>
    <scope>IDENTIFICATION</scope>
</reference>